<feature type="non-terminal residue" evidence="2">
    <location>
        <position position="1"/>
    </location>
</feature>
<reference evidence="2" key="1">
    <citation type="journal article" date="2014" name="Front. Microbiol.">
        <title>High frequency of phylogenetically diverse reductive dehalogenase-homologous genes in deep subseafloor sedimentary metagenomes.</title>
        <authorList>
            <person name="Kawai M."/>
            <person name="Futagami T."/>
            <person name="Toyoda A."/>
            <person name="Takaki Y."/>
            <person name="Nishi S."/>
            <person name="Hori S."/>
            <person name="Arai W."/>
            <person name="Tsubouchi T."/>
            <person name="Morono Y."/>
            <person name="Uchiyama I."/>
            <person name="Ito T."/>
            <person name="Fujiyama A."/>
            <person name="Inagaki F."/>
            <person name="Takami H."/>
        </authorList>
    </citation>
    <scope>NUCLEOTIDE SEQUENCE</scope>
    <source>
        <strain evidence="2">Expedition CK06-06</strain>
    </source>
</reference>
<accession>X0Z4E4</accession>
<proteinExistence type="predicted"/>
<name>X0Z4E4_9ZZZZ</name>
<organism evidence="2">
    <name type="scientific">marine sediment metagenome</name>
    <dbReference type="NCBI Taxonomy" id="412755"/>
    <lineage>
        <taxon>unclassified sequences</taxon>
        <taxon>metagenomes</taxon>
        <taxon>ecological metagenomes</taxon>
    </lineage>
</organism>
<comment type="caution">
    <text evidence="2">The sequence shown here is derived from an EMBL/GenBank/DDBJ whole genome shotgun (WGS) entry which is preliminary data.</text>
</comment>
<evidence type="ECO:0000313" key="2">
    <source>
        <dbReference type="EMBL" id="GAG43421.1"/>
    </source>
</evidence>
<feature type="compositionally biased region" description="Basic residues" evidence="1">
    <location>
        <begin position="54"/>
        <end position="66"/>
    </location>
</feature>
<dbReference type="AlphaFoldDB" id="X0Z4E4"/>
<feature type="region of interest" description="Disordered" evidence="1">
    <location>
        <begin position="43"/>
        <end position="66"/>
    </location>
</feature>
<protein>
    <submittedName>
        <fullName evidence="2">Uncharacterized protein</fullName>
    </submittedName>
</protein>
<gene>
    <name evidence="2" type="ORF">S01H1_81538</name>
</gene>
<dbReference type="EMBL" id="BARS01055183">
    <property type="protein sequence ID" value="GAG43421.1"/>
    <property type="molecule type" value="Genomic_DNA"/>
</dbReference>
<sequence length="66" mass="7478">GDTMTDLTLDEYRGLSEEELEQILKEEARIICGSDPPKNNLRATVNDLYPLPRPKPKKAGTHFHKS</sequence>
<evidence type="ECO:0000256" key="1">
    <source>
        <dbReference type="SAM" id="MobiDB-lite"/>
    </source>
</evidence>